<evidence type="ECO:0000256" key="1">
    <source>
        <dbReference type="ARBA" id="ARBA00004651"/>
    </source>
</evidence>
<keyword evidence="4" id="KW-0997">Cell inner membrane</keyword>
<evidence type="ECO:0000313" key="11">
    <source>
        <dbReference type="Proteomes" id="UP001500326"/>
    </source>
</evidence>
<organism evidence="10 11">
    <name type="scientific">Microbacterium pumilum</name>
    <dbReference type="NCBI Taxonomy" id="344165"/>
    <lineage>
        <taxon>Bacteria</taxon>
        <taxon>Bacillati</taxon>
        <taxon>Actinomycetota</taxon>
        <taxon>Actinomycetes</taxon>
        <taxon>Micrococcales</taxon>
        <taxon>Microbacteriaceae</taxon>
        <taxon>Microbacterium</taxon>
    </lineage>
</organism>
<feature type="transmembrane region" description="Helical" evidence="9">
    <location>
        <begin position="141"/>
        <end position="160"/>
    </location>
</feature>
<dbReference type="PANTHER" id="PTHR32196">
    <property type="entry name" value="ABC TRANSPORTER PERMEASE PROTEIN YPHD-RELATED-RELATED"/>
    <property type="match status" value="1"/>
</dbReference>
<keyword evidence="5 9" id="KW-0812">Transmembrane</keyword>
<protein>
    <recommendedName>
        <fullName evidence="8">Autoinducer 2 import system permease protein LsrD</fullName>
    </recommendedName>
</protein>
<evidence type="ECO:0000256" key="4">
    <source>
        <dbReference type="ARBA" id="ARBA00022519"/>
    </source>
</evidence>
<dbReference type="EMBL" id="BAAAOH010000001">
    <property type="protein sequence ID" value="GAA1996583.1"/>
    <property type="molecule type" value="Genomic_DNA"/>
</dbReference>
<dbReference type="Pfam" id="PF02653">
    <property type="entry name" value="BPD_transp_2"/>
    <property type="match status" value="1"/>
</dbReference>
<dbReference type="CDD" id="cd06579">
    <property type="entry name" value="TM_PBP1_transp_AraH_like"/>
    <property type="match status" value="1"/>
</dbReference>
<feature type="transmembrane region" description="Helical" evidence="9">
    <location>
        <begin position="230"/>
        <end position="252"/>
    </location>
</feature>
<keyword evidence="2" id="KW-0813">Transport</keyword>
<dbReference type="RefSeq" id="WP_344065788.1">
    <property type="nucleotide sequence ID" value="NZ_BAAAOH010000001.1"/>
</dbReference>
<comment type="caution">
    <text evidence="10">The sequence shown here is derived from an EMBL/GenBank/DDBJ whole genome shotgun (WGS) entry which is preliminary data.</text>
</comment>
<keyword evidence="6 9" id="KW-1133">Transmembrane helix</keyword>
<evidence type="ECO:0000256" key="8">
    <source>
        <dbReference type="ARBA" id="ARBA00039381"/>
    </source>
</evidence>
<sequence>MTATALRDDAIDSPHEPTVAARIWTGVSQNSITSVTITLVIVLIVGALWAGPIFLSASNLGILASSVAIPLIVGSLAAIGLLGGALDLSIGAHIGFGAALFSAQYAAGAPIWQAMVVTVIASVLIGVVNAFTIVFCKGNPITITLGMLVALHGAALVALGKPGQISAFIPALYAFTAGRVGPFPTLFLIGVVLVVFAAVVMGLTRLGRHIRAVGGDPRASERAGLKTNRIVVGLYILVALGAGFGGVLYAGALGGASATLGVGLEFQIYAGVLIGGFSLLRGGVGNPIGGAIGLIVIAAVDNMLRLNGADINVAFLVLGLLLLGAILLDRVRGGERFE</sequence>
<evidence type="ECO:0000256" key="9">
    <source>
        <dbReference type="SAM" id="Phobius"/>
    </source>
</evidence>
<evidence type="ECO:0000256" key="6">
    <source>
        <dbReference type="ARBA" id="ARBA00022989"/>
    </source>
</evidence>
<comment type="subcellular location">
    <subcellularLocation>
        <location evidence="1">Cell membrane</location>
        <topology evidence="1">Multi-pass membrane protein</topology>
    </subcellularLocation>
</comment>
<evidence type="ECO:0000256" key="5">
    <source>
        <dbReference type="ARBA" id="ARBA00022692"/>
    </source>
</evidence>
<gene>
    <name evidence="10" type="ORF">GCM10009777_36890</name>
</gene>
<accession>A0ABP5EEA1</accession>
<feature type="transmembrane region" description="Helical" evidence="9">
    <location>
        <begin position="258"/>
        <end position="280"/>
    </location>
</feature>
<evidence type="ECO:0000256" key="3">
    <source>
        <dbReference type="ARBA" id="ARBA00022475"/>
    </source>
</evidence>
<proteinExistence type="predicted"/>
<dbReference type="Proteomes" id="UP001500326">
    <property type="component" value="Unassembled WGS sequence"/>
</dbReference>
<dbReference type="PANTHER" id="PTHR32196:SF71">
    <property type="entry name" value="AUTOINDUCER 2 IMPORT SYSTEM PERMEASE PROTEIN LSRD"/>
    <property type="match status" value="1"/>
</dbReference>
<feature type="transmembrane region" description="Helical" evidence="9">
    <location>
        <begin position="60"/>
        <end position="81"/>
    </location>
</feature>
<evidence type="ECO:0000313" key="10">
    <source>
        <dbReference type="EMBL" id="GAA1996583.1"/>
    </source>
</evidence>
<evidence type="ECO:0000256" key="2">
    <source>
        <dbReference type="ARBA" id="ARBA00022448"/>
    </source>
</evidence>
<dbReference type="InterPro" id="IPR001851">
    <property type="entry name" value="ABC_transp_permease"/>
</dbReference>
<feature type="transmembrane region" description="Helical" evidence="9">
    <location>
        <begin position="311"/>
        <end position="328"/>
    </location>
</feature>
<feature type="transmembrane region" description="Helical" evidence="9">
    <location>
        <begin position="111"/>
        <end position="134"/>
    </location>
</feature>
<feature type="transmembrane region" description="Helical" evidence="9">
    <location>
        <begin position="180"/>
        <end position="203"/>
    </location>
</feature>
<name>A0ABP5EEA1_9MICO</name>
<evidence type="ECO:0000256" key="7">
    <source>
        <dbReference type="ARBA" id="ARBA00023136"/>
    </source>
</evidence>
<keyword evidence="3" id="KW-1003">Cell membrane</keyword>
<reference evidence="11" key="1">
    <citation type="journal article" date="2019" name="Int. J. Syst. Evol. Microbiol.">
        <title>The Global Catalogue of Microorganisms (GCM) 10K type strain sequencing project: providing services to taxonomists for standard genome sequencing and annotation.</title>
        <authorList>
            <consortium name="The Broad Institute Genomics Platform"/>
            <consortium name="The Broad Institute Genome Sequencing Center for Infectious Disease"/>
            <person name="Wu L."/>
            <person name="Ma J."/>
        </authorList>
    </citation>
    <scope>NUCLEOTIDE SEQUENCE [LARGE SCALE GENOMIC DNA]</scope>
    <source>
        <strain evidence="11">JCM 14902</strain>
    </source>
</reference>
<keyword evidence="11" id="KW-1185">Reference proteome</keyword>
<feature type="transmembrane region" description="Helical" evidence="9">
    <location>
        <begin position="32"/>
        <end position="54"/>
    </location>
</feature>
<feature type="transmembrane region" description="Helical" evidence="9">
    <location>
        <begin position="287"/>
        <end position="305"/>
    </location>
</feature>
<keyword evidence="7 9" id="KW-0472">Membrane</keyword>